<dbReference type="PANTHER" id="PTHR46564:SF1">
    <property type="entry name" value="TRANSPOSASE"/>
    <property type="match status" value="1"/>
</dbReference>
<comment type="caution">
    <text evidence="3">The sequence shown here is derived from an EMBL/GenBank/DDBJ whole genome shotgun (WGS) entry which is preliminary data.</text>
</comment>
<evidence type="ECO:0000259" key="2">
    <source>
        <dbReference type="Pfam" id="PF13592"/>
    </source>
</evidence>
<dbReference type="Proteomes" id="UP000807469">
    <property type="component" value="Unassembled WGS sequence"/>
</dbReference>
<dbReference type="OrthoDB" id="2266637at2759"/>
<sequence length="238" mass="27057">LKECALKLWDQGWEVDDIIEVLEVSRMSIYRWRAIFEQHGSVNRPPSSPKGPERIITRAALTAVHTLYETDSDFYLDELVLWLAVEHDIAISVSALHSTLKSVGLTRKVLHKVAKERDEELREQWREMQASDDFLPDGSQFHTYARKYGRAYSGERAELVDVFVRGDRYSLVAALSANGYIASDVVVGSFDSLNFLEFVQEKVLPQMNPYPAPRSVLVLDNCRIHHNEALINIIQAAG</sequence>
<dbReference type="InterPro" id="IPR009057">
    <property type="entry name" value="Homeodomain-like_sf"/>
</dbReference>
<evidence type="ECO:0000259" key="1">
    <source>
        <dbReference type="Pfam" id="PF13358"/>
    </source>
</evidence>
<reference evidence="3" key="1">
    <citation type="submission" date="2020-11" db="EMBL/GenBank/DDBJ databases">
        <authorList>
            <consortium name="DOE Joint Genome Institute"/>
            <person name="Ahrendt S."/>
            <person name="Riley R."/>
            <person name="Andreopoulos W."/>
            <person name="Labutti K."/>
            <person name="Pangilinan J."/>
            <person name="Ruiz-Duenas F.J."/>
            <person name="Barrasa J.M."/>
            <person name="Sanchez-Garcia M."/>
            <person name="Camarero S."/>
            <person name="Miyauchi S."/>
            <person name="Serrano A."/>
            <person name="Linde D."/>
            <person name="Babiker R."/>
            <person name="Drula E."/>
            <person name="Ayuso-Fernandez I."/>
            <person name="Pacheco R."/>
            <person name="Padilla G."/>
            <person name="Ferreira P."/>
            <person name="Barriuso J."/>
            <person name="Kellner H."/>
            <person name="Castanera R."/>
            <person name="Alfaro M."/>
            <person name="Ramirez L."/>
            <person name="Pisabarro A.G."/>
            <person name="Kuo A."/>
            <person name="Tritt A."/>
            <person name="Lipzen A."/>
            <person name="He G."/>
            <person name="Yan M."/>
            <person name="Ng V."/>
            <person name="Cullen D."/>
            <person name="Martin F."/>
            <person name="Rosso M.-N."/>
            <person name="Henrissat B."/>
            <person name="Hibbett D."/>
            <person name="Martinez A.T."/>
            <person name="Grigoriev I.V."/>
        </authorList>
    </citation>
    <scope>NUCLEOTIDE SEQUENCE</scope>
    <source>
        <strain evidence="3">CIRM-BRFM 674</strain>
    </source>
</reference>
<evidence type="ECO:0000313" key="3">
    <source>
        <dbReference type="EMBL" id="KAF9470297.1"/>
    </source>
</evidence>
<organism evidence="3 4">
    <name type="scientific">Pholiota conissans</name>
    <dbReference type="NCBI Taxonomy" id="109636"/>
    <lineage>
        <taxon>Eukaryota</taxon>
        <taxon>Fungi</taxon>
        <taxon>Dikarya</taxon>
        <taxon>Basidiomycota</taxon>
        <taxon>Agaricomycotina</taxon>
        <taxon>Agaricomycetes</taxon>
        <taxon>Agaricomycetidae</taxon>
        <taxon>Agaricales</taxon>
        <taxon>Agaricineae</taxon>
        <taxon>Strophariaceae</taxon>
        <taxon>Pholiota</taxon>
    </lineage>
</organism>
<dbReference type="Pfam" id="PF13592">
    <property type="entry name" value="HTH_33"/>
    <property type="match status" value="1"/>
</dbReference>
<dbReference type="InterPro" id="IPR036397">
    <property type="entry name" value="RNaseH_sf"/>
</dbReference>
<dbReference type="InterPro" id="IPR038717">
    <property type="entry name" value="Tc1-like_DDE_dom"/>
</dbReference>
<feature type="non-terminal residue" evidence="3">
    <location>
        <position position="238"/>
    </location>
</feature>
<name>A0A9P5YI25_9AGAR</name>
<dbReference type="SUPFAM" id="SSF46689">
    <property type="entry name" value="Homeodomain-like"/>
    <property type="match status" value="1"/>
</dbReference>
<gene>
    <name evidence="3" type="ORF">BDN70DRAFT_764483</name>
</gene>
<dbReference type="InterPro" id="IPR025959">
    <property type="entry name" value="Winged_HTH_dom"/>
</dbReference>
<dbReference type="AlphaFoldDB" id="A0A9P5YI25"/>
<proteinExistence type="predicted"/>
<dbReference type="PANTHER" id="PTHR46564">
    <property type="entry name" value="TRANSPOSASE"/>
    <property type="match status" value="1"/>
</dbReference>
<accession>A0A9P5YI25</accession>
<dbReference type="Gene3D" id="3.30.420.10">
    <property type="entry name" value="Ribonuclease H-like superfamily/Ribonuclease H"/>
    <property type="match status" value="1"/>
</dbReference>
<dbReference type="Pfam" id="PF13384">
    <property type="entry name" value="HTH_23"/>
    <property type="match status" value="1"/>
</dbReference>
<dbReference type="EMBL" id="MU156088">
    <property type="protein sequence ID" value="KAF9470297.1"/>
    <property type="molecule type" value="Genomic_DNA"/>
</dbReference>
<feature type="domain" description="Winged helix-turn helix" evidence="2">
    <location>
        <begin position="76"/>
        <end position="127"/>
    </location>
</feature>
<dbReference type="GO" id="GO:0003676">
    <property type="term" value="F:nucleic acid binding"/>
    <property type="evidence" value="ECO:0007669"/>
    <property type="project" value="InterPro"/>
</dbReference>
<feature type="non-terminal residue" evidence="3">
    <location>
        <position position="1"/>
    </location>
</feature>
<evidence type="ECO:0000313" key="4">
    <source>
        <dbReference type="Proteomes" id="UP000807469"/>
    </source>
</evidence>
<feature type="domain" description="Tc1-like transposase DDE" evidence="1">
    <location>
        <begin position="143"/>
        <end position="236"/>
    </location>
</feature>
<keyword evidence="4" id="KW-1185">Reference proteome</keyword>
<evidence type="ECO:0008006" key="5">
    <source>
        <dbReference type="Google" id="ProtNLM"/>
    </source>
</evidence>
<dbReference type="Pfam" id="PF13358">
    <property type="entry name" value="DDE_3"/>
    <property type="match status" value="1"/>
</dbReference>
<protein>
    <recommendedName>
        <fullName evidence="5">Tc1-like transposase DDE domain-containing protein</fullName>
    </recommendedName>
</protein>